<dbReference type="PANTHER" id="PTHR43394">
    <property type="entry name" value="ATP-DEPENDENT PERMEASE MDL1, MITOCHONDRIAL"/>
    <property type="match status" value="1"/>
</dbReference>
<evidence type="ECO:0000313" key="11">
    <source>
        <dbReference type="Proteomes" id="UP001056681"/>
    </source>
</evidence>
<organism evidence="10 11">
    <name type="scientific">Luteibacter flocculans</name>
    <dbReference type="NCBI Taxonomy" id="2780091"/>
    <lineage>
        <taxon>Bacteria</taxon>
        <taxon>Pseudomonadati</taxon>
        <taxon>Pseudomonadota</taxon>
        <taxon>Gammaproteobacteria</taxon>
        <taxon>Lysobacterales</taxon>
        <taxon>Rhodanobacteraceae</taxon>
        <taxon>Luteibacter</taxon>
    </lineage>
</organism>
<dbReference type="InterPro" id="IPR003439">
    <property type="entry name" value="ABC_transporter-like_ATP-bd"/>
</dbReference>
<evidence type="ECO:0000256" key="4">
    <source>
        <dbReference type="ARBA" id="ARBA00022840"/>
    </source>
</evidence>
<evidence type="ECO:0000256" key="2">
    <source>
        <dbReference type="ARBA" id="ARBA00022692"/>
    </source>
</evidence>
<dbReference type="Pfam" id="PF00664">
    <property type="entry name" value="ABC_membrane"/>
    <property type="match status" value="1"/>
</dbReference>
<dbReference type="Proteomes" id="UP001056681">
    <property type="component" value="Chromosome"/>
</dbReference>
<feature type="transmembrane region" description="Helical" evidence="7">
    <location>
        <begin position="159"/>
        <end position="178"/>
    </location>
</feature>
<feature type="transmembrane region" description="Helical" evidence="7">
    <location>
        <begin position="132"/>
        <end position="153"/>
    </location>
</feature>
<feature type="transmembrane region" description="Helical" evidence="7">
    <location>
        <begin position="248"/>
        <end position="267"/>
    </location>
</feature>
<keyword evidence="4" id="KW-0067">ATP-binding</keyword>
<dbReference type="SUPFAM" id="SSF52540">
    <property type="entry name" value="P-loop containing nucleoside triphosphate hydrolases"/>
    <property type="match status" value="1"/>
</dbReference>
<comment type="subcellular location">
    <subcellularLocation>
        <location evidence="1">Cell membrane</location>
        <topology evidence="1">Multi-pass membrane protein</topology>
    </subcellularLocation>
</comment>
<dbReference type="CDD" id="cd03228">
    <property type="entry name" value="ABCC_MRP_Like"/>
    <property type="match status" value="1"/>
</dbReference>
<keyword evidence="3" id="KW-0547">Nucleotide-binding</keyword>
<evidence type="ECO:0000259" key="8">
    <source>
        <dbReference type="PROSITE" id="PS50893"/>
    </source>
</evidence>
<dbReference type="EMBL" id="CP063231">
    <property type="protein sequence ID" value="URL60133.1"/>
    <property type="molecule type" value="Genomic_DNA"/>
</dbReference>
<dbReference type="PROSITE" id="PS50929">
    <property type="entry name" value="ABC_TM1F"/>
    <property type="match status" value="1"/>
</dbReference>
<evidence type="ECO:0000256" key="3">
    <source>
        <dbReference type="ARBA" id="ARBA00022741"/>
    </source>
</evidence>
<evidence type="ECO:0000313" key="10">
    <source>
        <dbReference type="EMBL" id="URL60133.1"/>
    </source>
</evidence>
<dbReference type="InterPro" id="IPR011527">
    <property type="entry name" value="ABC1_TM_dom"/>
</dbReference>
<proteinExistence type="predicted"/>
<reference evidence="10" key="1">
    <citation type="submission" date="2020-10" db="EMBL/GenBank/DDBJ databases">
        <title>Whole-genome sequence of Luteibacter sp. EIF3.</title>
        <authorList>
            <person name="Friedrich I."/>
            <person name="Hertel R."/>
            <person name="Daniel R."/>
        </authorList>
    </citation>
    <scope>NUCLEOTIDE SEQUENCE</scope>
    <source>
        <strain evidence="10">EIF3</strain>
    </source>
</reference>
<dbReference type="InterPro" id="IPR039421">
    <property type="entry name" value="Type_1_exporter"/>
</dbReference>
<dbReference type="InterPro" id="IPR036640">
    <property type="entry name" value="ABC1_TM_sf"/>
</dbReference>
<dbReference type="Pfam" id="PF00005">
    <property type="entry name" value="ABC_tran"/>
    <property type="match status" value="1"/>
</dbReference>
<gene>
    <name evidence="10" type="primary">cydC</name>
    <name evidence="10" type="ORF">IM816_08670</name>
</gene>
<keyword evidence="5 7" id="KW-1133">Transmembrane helix</keyword>
<accession>A0ABY4T861</accession>
<dbReference type="PROSITE" id="PS00211">
    <property type="entry name" value="ABC_TRANSPORTER_1"/>
    <property type="match status" value="1"/>
</dbReference>
<dbReference type="InterPro" id="IPR017871">
    <property type="entry name" value="ABC_transporter-like_CS"/>
</dbReference>
<dbReference type="Gene3D" id="1.20.1560.10">
    <property type="entry name" value="ABC transporter type 1, transmembrane domain"/>
    <property type="match status" value="1"/>
</dbReference>
<evidence type="ECO:0000256" key="7">
    <source>
        <dbReference type="SAM" id="Phobius"/>
    </source>
</evidence>
<dbReference type="InterPro" id="IPR027417">
    <property type="entry name" value="P-loop_NTPase"/>
</dbReference>
<feature type="transmembrane region" description="Helical" evidence="7">
    <location>
        <begin position="279"/>
        <end position="300"/>
    </location>
</feature>
<dbReference type="InterPro" id="IPR003593">
    <property type="entry name" value="AAA+_ATPase"/>
</dbReference>
<name>A0ABY4T861_9GAMM</name>
<keyword evidence="11" id="KW-1185">Reference proteome</keyword>
<dbReference type="PROSITE" id="PS50893">
    <property type="entry name" value="ABC_TRANSPORTER_2"/>
    <property type="match status" value="1"/>
</dbReference>
<dbReference type="SUPFAM" id="SSF90123">
    <property type="entry name" value="ABC transporter transmembrane region"/>
    <property type="match status" value="1"/>
</dbReference>
<dbReference type="PANTHER" id="PTHR43394:SF1">
    <property type="entry name" value="ATP-BINDING CASSETTE SUB-FAMILY B MEMBER 10, MITOCHONDRIAL"/>
    <property type="match status" value="1"/>
</dbReference>
<evidence type="ECO:0000259" key="9">
    <source>
        <dbReference type="PROSITE" id="PS50929"/>
    </source>
</evidence>
<evidence type="ECO:0000256" key="5">
    <source>
        <dbReference type="ARBA" id="ARBA00022989"/>
    </source>
</evidence>
<feature type="transmembrane region" description="Helical" evidence="7">
    <location>
        <begin position="21"/>
        <end position="43"/>
    </location>
</feature>
<dbReference type="Gene3D" id="3.40.50.300">
    <property type="entry name" value="P-loop containing nucleotide triphosphate hydrolases"/>
    <property type="match status" value="1"/>
</dbReference>
<feature type="domain" description="ABC transporter" evidence="8">
    <location>
        <begin position="338"/>
        <end position="573"/>
    </location>
</feature>
<dbReference type="NCBIfam" id="TIGR02868">
    <property type="entry name" value="CydC"/>
    <property type="match status" value="1"/>
</dbReference>
<dbReference type="InterPro" id="IPR014223">
    <property type="entry name" value="ABC_CydC/D"/>
</dbReference>
<keyword evidence="6 7" id="KW-0472">Membrane</keyword>
<keyword evidence="2 7" id="KW-0812">Transmembrane</keyword>
<dbReference type="RefSeq" id="WP_250340584.1">
    <property type="nucleotide sequence ID" value="NZ_CP063231.1"/>
</dbReference>
<sequence length="575" mass="61314">MNWQRRLFDLVQPQRGRMLAAFGLSLLASLASIGLMAVSGHFIASMALVGAGAAAINYYTPAALVRLFAILRTGGRYAERLFGHNATLSILARLRGWLFGRLIPLAPAALAEQRGAQLLSRLRADIDTLEQAYLGLLLPSAVAACSTVVVVIVSLFWSGWFALLLLPVLLFAGAWLPWRLQARHADDAAQIDRDAENLRAAWADALAGRAELMVWGMEDALDARMETLSAQREAARARAQRGLARADALLTACSGIALSLALLIGVLGMQQRTLEGPGLAMLAMLALAAFEPLLPLPLAWSRLAAIKAAALRVFELADRTPAVSDPVVPVALPKQNDLRLREVWMRHAEHGEWALRGVNLDLAAGTRLALVGPSGAGKSTLAHLLGRLYPYQGSVTMGGVDLDRVCADDVRARIAIVEQTPYLFDASLRDNLRIAAPDADDAALARVLAVAQLEGFLHNLPHGLDTWVGANGVTLSGGEMRRLAIARALLVDAPLLVLDEPSEGLDALTAAALYKALADETRGRSVLLITHRLGGIATLVDEVAVMEHGRIVARHDLHAAVVAPTKLPAGAAISP</sequence>
<dbReference type="SMART" id="SM00382">
    <property type="entry name" value="AAA"/>
    <property type="match status" value="1"/>
</dbReference>
<feature type="domain" description="ABC transmembrane type-1" evidence="9">
    <location>
        <begin position="19"/>
        <end position="305"/>
    </location>
</feature>
<evidence type="ECO:0000256" key="1">
    <source>
        <dbReference type="ARBA" id="ARBA00004651"/>
    </source>
</evidence>
<protein>
    <submittedName>
        <fullName evidence="10">Thiol reductant ABC exporter subunit CydC</fullName>
    </submittedName>
</protein>
<evidence type="ECO:0000256" key="6">
    <source>
        <dbReference type="ARBA" id="ARBA00023136"/>
    </source>
</evidence>
<feature type="transmembrane region" description="Helical" evidence="7">
    <location>
        <begin position="49"/>
        <end position="71"/>
    </location>
</feature>